<evidence type="ECO:0000313" key="5">
    <source>
        <dbReference type="Proteomes" id="UP001165667"/>
    </source>
</evidence>
<dbReference type="Pfam" id="PF00534">
    <property type="entry name" value="Glycos_transf_1"/>
    <property type="match status" value="1"/>
</dbReference>
<evidence type="ECO:0000313" key="4">
    <source>
        <dbReference type="EMBL" id="MCW6509043.1"/>
    </source>
</evidence>
<dbReference type="Gene3D" id="3.40.50.2000">
    <property type="entry name" value="Glycogen Phosphorylase B"/>
    <property type="match status" value="2"/>
</dbReference>
<comment type="caution">
    <text evidence="4">The sequence shown here is derived from an EMBL/GenBank/DDBJ whole genome shotgun (WGS) entry which is preliminary data.</text>
</comment>
<feature type="region of interest" description="Disordered" evidence="2">
    <location>
        <begin position="1"/>
        <end position="23"/>
    </location>
</feature>
<dbReference type="PANTHER" id="PTHR46401:SF2">
    <property type="entry name" value="GLYCOSYLTRANSFERASE WBBK-RELATED"/>
    <property type="match status" value="1"/>
</dbReference>
<evidence type="ECO:0000256" key="2">
    <source>
        <dbReference type="SAM" id="MobiDB-lite"/>
    </source>
</evidence>
<keyword evidence="5" id="KW-1185">Reference proteome</keyword>
<protein>
    <submittedName>
        <fullName evidence="4">Glycosyltransferase family 4 protein</fullName>
    </submittedName>
</protein>
<dbReference type="EMBL" id="JAMOIM010000008">
    <property type="protein sequence ID" value="MCW6509043.1"/>
    <property type="molecule type" value="Genomic_DNA"/>
</dbReference>
<dbReference type="AlphaFoldDB" id="A0AA41YXW3"/>
<dbReference type="SUPFAM" id="SSF53756">
    <property type="entry name" value="UDP-Glycosyltransferase/glycogen phosphorylase"/>
    <property type="match status" value="1"/>
</dbReference>
<feature type="domain" description="Glycosyl transferase family 1" evidence="3">
    <location>
        <begin position="207"/>
        <end position="360"/>
    </location>
</feature>
<dbReference type="PANTHER" id="PTHR46401">
    <property type="entry name" value="GLYCOSYLTRANSFERASE WBBK-RELATED"/>
    <property type="match status" value="1"/>
</dbReference>
<keyword evidence="1" id="KW-0808">Transferase</keyword>
<dbReference type="InterPro" id="IPR001296">
    <property type="entry name" value="Glyco_trans_1"/>
</dbReference>
<sequence length="387" mass="42151">MRFLRPAGQARPTPEAWDRDRSLAHRRREDGDILINGRFYGQPVTGVQRYGREIVAALDPLLARRMRSAALLMPSGVPPVPAFRALSPVRVTPGQGHGWEQALALRPTGRLLNLCNTGPCLKHRQVVCIHDTNVFTEPNSYRAGFRLFYGALQPLLARRAARLATVSRASAVAIAERFGIDRRRIAVLPNGHEHVFAWDRTRSDFRPHESDRPFVLLLGSRARHKNVGLMLDLAPALNELGIDLVVAGGAARIFAAPTGSNAAVARPAGNIRWLGHVSDDDLAAFYGEALCLAFPSLTEGFGLPIVEAMALGCPVVASDRASMPEVCGEAALLAAPDDPAAWLAHIKNLRDTPALRDDLRGRGLFQARRFSWAASAQGYLDLLDGLI</sequence>
<organism evidence="4 5">
    <name type="scientific">Lichenifustis flavocetrariae</name>
    <dbReference type="NCBI Taxonomy" id="2949735"/>
    <lineage>
        <taxon>Bacteria</taxon>
        <taxon>Pseudomonadati</taxon>
        <taxon>Pseudomonadota</taxon>
        <taxon>Alphaproteobacteria</taxon>
        <taxon>Hyphomicrobiales</taxon>
        <taxon>Lichenihabitantaceae</taxon>
        <taxon>Lichenifustis</taxon>
    </lineage>
</organism>
<reference evidence="4" key="1">
    <citation type="submission" date="2022-05" db="EMBL/GenBank/DDBJ databases">
        <authorList>
            <person name="Pankratov T."/>
        </authorList>
    </citation>
    <scope>NUCLEOTIDE SEQUENCE</scope>
    <source>
        <strain evidence="4">BP6-180914</strain>
    </source>
</reference>
<dbReference type="GO" id="GO:0009103">
    <property type="term" value="P:lipopolysaccharide biosynthetic process"/>
    <property type="evidence" value="ECO:0007669"/>
    <property type="project" value="TreeGrafter"/>
</dbReference>
<gene>
    <name evidence="4" type="ORF">M8523_13525</name>
</gene>
<name>A0AA41YXW3_9HYPH</name>
<dbReference type="CDD" id="cd03809">
    <property type="entry name" value="GT4_MtfB-like"/>
    <property type="match status" value="1"/>
</dbReference>
<dbReference type="RefSeq" id="WP_282585410.1">
    <property type="nucleotide sequence ID" value="NZ_JAMOIM010000008.1"/>
</dbReference>
<evidence type="ECO:0000259" key="3">
    <source>
        <dbReference type="Pfam" id="PF00534"/>
    </source>
</evidence>
<dbReference type="Proteomes" id="UP001165667">
    <property type="component" value="Unassembled WGS sequence"/>
</dbReference>
<dbReference type="GO" id="GO:0016757">
    <property type="term" value="F:glycosyltransferase activity"/>
    <property type="evidence" value="ECO:0007669"/>
    <property type="project" value="InterPro"/>
</dbReference>
<accession>A0AA41YXW3</accession>
<evidence type="ECO:0000256" key="1">
    <source>
        <dbReference type="ARBA" id="ARBA00022679"/>
    </source>
</evidence>
<proteinExistence type="predicted"/>